<keyword evidence="4" id="KW-1185">Reference proteome</keyword>
<feature type="region of interest" description="Disordered" evidence="2">
    <location>
        <begin position="1473"/>
        <end position="1505"/>
    </location>
</feature>
<evidence type="ECO:0000313" key="4">
    <source>
        <dbReference type="Proteomes" id="UP000039865"/>
    </source>
</evidence>
<organism evidence="3 4">
    <name type="scientific">Stylonychia lemnae</name>
    <name type="common">Ciliate</name>
    <dbReference type="NCBI Taxonomy" id="5949"/>
    <lineage>
        <taxon>Eukaryota</taxon>
        <taxon>Sar</taxon>
        <taxon>Alveolata</taxon>
        <taxon>Ciliophora</taxon>
        <taxon>Intramacronucleata</taxon>
        <taxon>Spirotrichea</taxon>
        <taxon>Stichotrichia</taxon>
        <taxon>Sporadotrichida</taxon>
        <taxon>Oxytrichidae</taxon>
        <taxon>Stylonychinae</taxon>
        <taxon>Stylonychia</taxon>
    </lineage>
</organism>
<dbReference type="Proteomes" id="UP000039865">
    <property type="component" value="Unassembled WGS sequence"/>
</dbReference>
<protein>
    <submittedName>
        <fullName evidence="3">Uncharacterized protein</fullName>
    </submittedName>
</protein>
<feature type="region of interest" description="Disordered" evidence="2">
    <location>
        <begin position="115"/>
        <end position="142"/>
    </location>
</feature>
<evidence type="ECO:0000313" key="3">
    <source>
        <dbReference type="EMBL" id="CDW76373.1"/>
    </source>
</evidence>
<feature type="coiled-coil region" evidence="1">
    <location>
        <begin position="386"/>
        <end position="429"/>
    </location>
</feature>
<accession>A0A078A4F7</accession>
<keyword evidence="1" id="KW-0175">Coiled coil</keyword>
<gene>
    <name evidence="3" type="primary">Contig2479.g2665</name>
    <name evidence="3" type="ORF">STYLEM_5373</name>
</gene>
<feature type="coiled-coil region" evidence="1">
    <location>
        <begin position="843"/>
        <end position="896"/>
    </location>
</feature>
<feature type="coiled-coil region" evidence="1">
    <location>
        <begin position="512"/>
        <end position="539"/>
    </location>
</feature>
<evidence type="ECO:0000256" key="1">
    <source>
        <dbReference type="SAM" id="Coils"/>
    </source>
</evidence>
<name>A0A078A4F7_STYLE</name>
<dbReference type="EMBL" id="CCKQ01005215">
    <property type="protein sequence ID" value="CDW76373.1"/>
    <property type="molecule type" value="Genomic_DNA"/>
</dbReference>
<feature type="coiled-coil region" evidence="1">
    <location>
        <begin position="1064"/>
        <end position="1237"/>
    </location>
</feature>
<dbReference type="OMA" id="DITHMRT"/>
<dbReference type="SUPFAM" id="SSF144266">
    <property type="entry name" value="MPN010-like"/>
    <property type="match status" value="1"/>
</dbReference>
<feature type="coiled-coil region" evidence="1">
    <location>
        <begin position="736"/>
        <end position="815"/>
    </location>
</feature>
<proteinExistence type="predicted"/>
<feature type="coiled-coil region" evidence="1">
    <location>
        <begin position="597"/>
        <end position="675"/>
    </location>
</feature>
<dbReference type="InParanoid" id="A0A078A4F7"/>
<feature type="coiled-coil region" evidence="1">
    <location>
        <begin position="954"/>
        <end position="999"/>
    </location>
</feature>
<dbReference type="Gene3D" id="6.10.140.920">
    <property type="match status" value="1"/>
</dbReference>
<evidence type="ECO:0000256" key="2">
    <source>
        <dbReference type="SAM" id="MobiDB-lite"/>
    </source>
</evidence>
<sequence length="1828" mass="215702">MNLLNHEQKLKLYGDKIPQNQVSAPKWSQNISDLVKKSHQQKFQLNPPAHHNQDIQFQNNRLVQKLVNIHHQNSGEQQPIGIKLSQTAQGFMLKDQNKRVTLDECTNNFAQQKNLNQNYPQSQQPLNNITSNRSGSSQGFASIKSNQGINTAKAIGQFKFNLTLNRNKQMQPNQKSQEFAGFYPNQQNQQVQQLNEEQNVYENFGEDQEANFMNQIPDRQKTIQPRGRSNLGPRQQSKFMLVQTIEEQNNQPDILDDYNDLDEEFDQQKLNKKRQSNSQATRNVQNPIAKKVLEKFNLLNDTNMESMEERQKIFEEEIIKRVKEIQKYAKTLHLSIKKIQSQNGKKTEEWQLIKEQLTKLKDEVEKDDVNEQIIQEMIDTKLKQSQDEQQLQLSNLEIKITKENDNKIQRALKNTQNELSLQIENIKQEIISQVYEDYIHQLKSELSKTMNDKFTNSIKIQDKNQQETKDQINGLSLELEDFKLQTQQFQKDSSFKQEKSQKYLIDTKDSINEQMQSFQENFNDQLDQLKKKISKELKNDLDMKQYATQSDLNDHIVQFNSKLSILSESMNKRTQDNQQLDEIRKLGQVIGEIQVKQENYDRQLNSNMNKISNLERQISDTNEIDALKNQLDLNNEQISNVQGVQDNIQQELQEIQQIQHDISEQLNQIQNSHEQSVRTSELSIQRVQNKLELDITHMRTEFEQLIADNHNNQQVPVQINEDQIVESVLLQIDPQFEELKAKINQGEQENQEHQQNLEQDFKQITDHIEYLKQQITQKLNRTEIQEIKSDLDDQINQISKQLKKVDERLHSQEEIILDKEKQINEIGNVQTAMKEQVVELQFQVQNEENFEEINQNIESLNEQFDRKINELDSKIEQIAQQQLEGLDRQQNNSQNEEFIAHFRENLAIISNDLRLKLDIEAFNNQHDQLNGKLVLLDSKINGLKQKDENIDQTNNHISLEIQQLRQNLESIEQENQHQLIEIQKKLDDFDQKLVKSQNEIHYELNHLSQSQNVPQQVQEVPQIDDQRVNKLEEQIKHFGIEFTQVKALLAQNKDDSVKNILPLKNDLQNVKHELENDFKVQSEKLSQQIDKVKQDLNEQREQLATQEHKISLQEVNMEDQAKSSKNEIESLETNINHIQQDIPLILKKLDQLRDQEQNSSNTQKQSQQQIKQIEDNYHQLKEKVQFQDNQIQRLSQLLDLLNVQQKQESINQEDNRIPEIIESIEDLRTQIQQLKQIEHIPQIEINKIQNEEQQMYSPAGLEMSNINSCRSPQNFLGSSQKPQNSNQLNVNYQGHFLEDLSEADLSHNSHNKYANQTDDGDLMMYNNKTQSLGTSSIMSNKLHNMLSPVESRQNLNFNQQVTDKLAVIKEQQVELVENVPIEENQFMEEEEEEFQQNFEINESQQQNQQQQHISQLYMEADSNAREIGPIHSLDKQLASQNEISEESQQMISNLNDPQQTDEDLIDLNHSQNIKEQQKEEKTQQQSIIHQNKEVEDDQEFEGELSQNLSQQEIDEINEDQDLMEQFEQQNDEYLPEHNRFDQNQLFNPSQMLKYQQFEDDEYASEEDKIELQNISQQQKNRYVLDDDSEENNYQASKPVPQAQINQIPQEDMDLLGLNTEQAQEQEYYQEQDEDYEQEHDQLQLGQGKLIQDEEEFEDDLNQNEEQYSENDVNQHFNQENGGDLFEQRMSFVEDDNQHQYYDENQFMLAQQADNSFQNQHNLHQMHQYQPENEQESLQRSPDVNDYYEEQYDEDFQQEEDYENQNILNSQQQLDQSQEEQPDDGYGEEEEILELTPRQCSEMLAEFIFSSELDFCLDELELLKSRKFN</sequence>
<reference evidence="3 4" key="1">
    <citation type="submission" date="2014-06" db="EMBL/GenBank/DDBJ databases">
        <authorList>
            <person name="Swart Estienne"/>
        </authorList>
    </citation>
    <scope>NUCLEOTIDE SEQUENCE [LARGE SCALE GENOMIC DNA]</scope>
    <source>
        <strain evidence="3 4">130c</strain>
    </source>
</reference>